<sequence>MSFSELLQFLHPSTPNHILNSALQLLLELEENYFENLSNNEILLFFQKIAQIFSSPTLSSSNLILLLSILINLTAIKSSKFSSLLINSKQICLKLSKFLEEEEGEYSTLTVQVFVNISRQFPEEFVNKLNCYDVGFGSKLIDHFLTQNTSKNSELSTYLGFLVVNLSTVKSFAVLIATNKLDSFSSLLSYGETYQVKSSTLQVVYNLSLQDGLFFNFFKFSLYFSFSSSIFSDIRRGSTS</sequence>
<proteinExistence type="predicted"/>
<protein>
    <submittedName>
        <fullName evidence="1">Uncharacterized protein</fullName>
    </submittedName>
</protein>
<organism evidence="1 2">
    <name type="scientific">Meloidogyne enterolobii</name>
    <name type="common">Root-knot nematode worm</name>
    <name type="synonym">Meloidogyne mayaguensis</name>
    <dbReference type="NCBI Taxonomy" id="390850"/>
    <lineage>
        <taxon>Eukaryota</taxon>
        <taxon>Metazoa</taxon>
        <taxon>Ecdysozoa</taxon>
        <taxon>Nematoda</taxon>
        <taxon>Chromadorea</taxon>
        <taxon>Rhabditida</taxon>
        <taxon>Tylenchina</taxon>
        <taxon>Tylenchomorpha</taxon>
        <taxon>Tylenchoidea</taxon>
        <taxon>Meloidogynidae</taxon>
        <taxon>Meloidogyninae</taxon>
        <taxon>Meloidogyne</taxon>
    </lineage>
</organism>
<keyword evidence="2" id="KW-1185">Reference proteome</keyword>
<comment type="caution">
    <text evidence="1">The sequence shown here is derived from an EMBL/GenBank/DDBJ whole genome shotgun (WGS) entry which is preliminary data.</text>
</comment>
<dbReference type="EMBL" id="CAVMJV010000031">
    <property type="protein sequence ID" value="CAK5077082.1"/>
    <property type="molecule type" value="Genomic_DNA"/>
</dbReference>
<reference evidence="1" key="1">
    <citation type="submission" date="2023-11" db="EMBL/GenBank/DDBJ databases">
        <authorList>
            <person name="Poullet M."/>
        </authorList>
    </citation>
    <scope>NUCLEOTIDE SEQUENCE</scope>
    <source>
        <strain evidence="1">E1834</strain>
    </source>
</reference>
<gene>
    <name evidence="1" type="ORF">MENTE1834_LOCUS23974</name>
</gene>
<accession>A0ACB0ZDJ1</accession>
<evidence type="ECO:0000313" key="2">
    <source>
        <dbReference type="Proteomes" id="UP001497535"/>
    </source>
</evidence>
<evidence type="ECO:0000313" key="1">
    <source>
        <dbReference type="EMBL" id="CAK5077082.1"/>
    </source>
</evidence>
<dbReference type="Proteomes" id="UP001497535">
    <property type="component" value="Unassembled WGS sequence"/>
</dbReference>
<name>A0ACB0ZDJ1_MELEN</name>